<dbReference type="GO" id="GO:0033539">
    <property type="term" value="P:fatty acid beta-oxidation using acyl-CoA dehydrogenase"/>
    <property type="evidence" value="ECO:0007669"/>
    <property type="project" value="TreeGrafter"/>
</dbReference>
<dbReference type="AlphaFoldDB" id="A0A8S1NKL1"/>
<dbReference type="InterPro" id="IPR009075">
    <property type="entry name" value="AcylCo_DH/oxidase_C"/>
</dbReference>
<evidence type="ECO:0000256" key="3">
    <source>
        <dbReference type="ARBA" id="ARBA00005005"/>
    </source>
</evidence>
<keyword evidence="7" id="KW-0443">Lipid metabolism</keyword>
<evidence type="ECO:0000256" key="11">
    <source>
        <dbReference type="ARBA" id="ARBA00046026"/>
    </source>
</evidence>
<evidence type="ECO:0000256" key="2">
    <source>
        <dbReference type="ARBA" id="ARBA00004325"/>
    </source>
</evidence>
<sequence length="781" mass="88886">MSIQEVQNSHLLGTYLNSQSSLLVFLCVTDVQIEDVEQLAQSIYKISFKNTNKKIVLYTKSNQNNATAHQLEKDYVIVQKLSAVNYPVFRTLFYCADQSIIGVPFYATQYMEGRLFSDQKFIGMPLKEKIIIYQEVATALAHLHSISLTYLGLEQLDQRTCNYQVVNKKFHNIYKLNETKISKNIEDLLYWLPLNQPENSELDTLCLIHGDFSLSKVLFHPTEPRILAILDWQEAQLGNAFIDLANLISPYYIPYSNGIHQIDGWQGVEMLVDVPNLQDIIKSYFAARSTKTIPDIRYQIIQAILKKSIDQQILFKQTKNTQYLANSEFLSEAGYQIILELTEGDPFGIKFRAEKDCALWSNWPVTDRCKSYYYRIKDFLKEEVFPIEKEILDKSRAMPTTTLNKGIPEIEILQRKAKSLGLWNLFISDPIYGKGLTNLEYVFLSELMGLSYLAHEIFNCFAPETGNMKLLIGYGTPYQKEKYLKPLLEGECKSFFAMTEKNVSSSDPNNFQFTITPTNGGYIINGGKWFVSSAPDERSKFGIVMGKSSQDMSNPMESQSMIIVDMPNPKIQIIRQLGLFSFYDLPHSYAEVNFDNVFVPKENLLGQLGGAFKMAQGRLLGGRLHHCVKQIGLTRRCLDLMISRASQRVMFNQKLKENDAFQEKLGLTEIAIENCRLLSRNAGLLLDSAGSRHLSTFMAVSQCKAHIPKACQKMIDQCIQAFGAEGVTDDQPLAVSFRFARAIRFMDGPCEVHLRQIARFAFGNHLFNDLNNAQGYGLAKL</sequence>
<evidence type="ECO:0000259" key="18">
    <source>
        <dbReference type="Pfam" id="PF00441"/>
    </source>
</evidence>
<comment type="catalytic activity">
    <reaction evidence="14">
        <text>tetracosanoyl-CoA + oxidized [electron-transfer flavoprotein] + H(+) = (2E)-tetracosenoyl-CoA + reduced [electron-transfer flavoprotein]</text>
        <dbReference type="Rhea" id="RHEA:47232"/>
        <dbReference type="Rhea" id="RHEA-COMP:10685"/>
        <dbReference type="Rhea" id="RHEA-COMP:10686"/>
        <dbReference type="ChEBI" id="CHEBI:15378"/>
        <dbReference type="ChEBI" id="CHEBI:57692"/>
        <dbReference type="ChEBI" id="CHEBI:58307"/>
        <dbReference type="ChEBI" id="CHEBI:65052"/>
        <dbReference type="ChEBI" id="CHEBI:74693"/>
    </reaction>
    <physiologicalReaction direction="left-to-right" evidence="14">
        <dbReference type="Rhea" id="RHEA:47233"/>
    </physiologicalReaction>
</comment>
<proteinExistence type="predicted"/>
<dbReference type="InterPro" id="IPR050741">
    <property type="entry name" value="Acyl-CoA_dehydrogenase"/>
</dbReference>
<comment type="catalytic activity">
    <reaction evidence="13">
        <text>docosanoyl-CoA + oxidized [electron-transfer flavoprotein] + H(+) = (2E)-docosenoyl-CoA + reduced [electron-transfer flavoprotein]</text>
        <dbReference type="Rhea" id="RHEA:47228"/>
        <dbReference type="Rhea" id="RHEA-COMP:10685"/>
        <dbReference type="Rhea" id="RHEA-COMP:10686"/>
        <dbReference type="ChEBI" id="CHEBI:15378"/>
        <dbReference type="ChEBI" id="CHEBI:57692"/>
        <dbReference type="ChEBI" id="CHEBI:58307"/>
        <dbReference type="ChEBI" id="CHEBI:65059"/>
        <dbReference type="ChEBI" id="CHEBI:74692"/>
    </reaction>
    <physiologicalReaction direction="left-to-right" evidence="13">
        <dbReference type="Rhea" id="RHEA:47229"/>
    </physiologicalReaction>
</comment>
<evidence type="ECO:0000256" key="6">
    <source>
        <dbReference type="ARBA" id="ARBA00023002"/>
    </source>
</evidence>
<gene>
    <name evidence="22" type="ORF">PPRIM_AZ9-3.1.T0870058</name>
</gene>
<evidence type="ECO:0000256" key="14">
    <source>
        <dbReference type="ARBA" id="ARBA00048086"/>
    </source>
</evidence>
<comment type="catalytic activity">
    <reaction evidence="17">
        <text>eicosanoyl-CoA + oxidized [electron-transfer flavoprotein] + H(+) = (2E)-eicosenoyl-CoA + reduced [electron-transfer flavoprotein]</text>
        <dbReference type="Rhea" id="RHEA:47236"/>
        <dbReference type="Rhea" id="RHEA-COMP:10685"/>
        <dbReference type="Rhea" id="RHEA-COMP:10686"/>
        <dbReference type="ChEBI" id="CHEBI:15378"/>
        <dbReference type="ChEBI" id="CHEBI:57380"/>
        <dbReference type="ChEBI" id="CHEBI:57692"/>
        <dbReference type="ChEBI" id="CHEBI:58307"/>
        <dbReference type="ChEBI" id="CHEBI:74691"/>
    </reaction>
    <physiologicalReaction direction="left-to-right" evidence="17">
        <dbReference type="Rhea" id="RHEA:47237"/>
    </physiologicalReaction>
</comment>
<comment type="function">
    <text evidence="11">Acyl-CoA dehydrogenase, that exhibits maximal activity towards saturated C22-CoA. Probably participates in beta-oxydation and energy production but could also play a role in the metabolism of specific fatty acids to control fatty acids composition of cellular lipids in brain.</text>
</comment>
<dbReference type="GO" id="GO:0005777">
    <property type="term" value="C:peroxisome"/>
    <property type="evidence" value="ECO:0007669"/>
    <property type="project" value="UniProtKB-SubCell"/>
</dbReference>
<comment type="catalytic activity">
    <reaction evidence="16">
        <text>hexacosanoyl-CoA + oxidized [electron-transfer flavoprotein] + H(+) = (2E)-hexacosenoyl-CoA + reduced [electron-transfer flavoprotein]</text>
        <dbReference type="Rhea" id="RHEA:48216"/>
        <dbReference type="Rhea" id="RHEA-COMP:10685"/>
        <dbReference type="Rhea" id="RHEA-COMP:10686"/>
        <dbReference type="ChEBI" id="CHEBI:15378"/>
        <dbReference type="ChEBI" id="CHEBI:57692"/>
        <dbReference type="ChEBI" id="CHEBI:58307"/>
        <dbReference type="ChEBI" id="CHEBI:64868"/>
        <dbReference type="ChEBI" id="CHEBI:74281"/>
    </reaction>
    <physiologicalReaction direction="left-to-right" evidence="16">
        <dbReference type="Rhea" id="RHEA:48217"/>
    </physiologicalReaction>
</comment>
<evidence type="ECO:0000259" key="20">
    <source>
        <dbReference type="Pfam" id="PF02770"/>
    </source>
</evidence>
<evidence type="ECO:0000256" key="17">
    <source>
        <dbReference type="ARBA" id="ARBA00049140"/>
    </source>
</evidence>
<dbReference type="InterPro" id="IPR013786">
    <property type="entry name" value="AcylCoA_DH/ox_N"/>
</dbReference>
<dbReference type="GO" id="GO:0050660">
    <property type="term" value="F:flavin adenine dinucleotide binding"/>
    <property type="evidence" value="ECO:0007669"/>
    <property type="project" value="InterPro"/>
</dbReference>
<name>A0A8S1NKL1_PARPR</name>
<dbReference type="InterPro" id="IPR041726">
    <property type="entry name" value="ACAD10_11_N"/>
</dbReference>
<comment type="catalytic activity">
    <reaction evidence="15">
        <text>tricosanoyl-CoA + oxidized [electron-transfer flavoprotein] + H(+) = (2E)-tricosenoyl-CoA + reduced [electron-transfer flavoprotein]</text>
        <dbReference type="Rhea" id="RHEA:48220"/>
        <dbReference type="Rhea" id="RHEA-COMP:10685"/>
        <dbReference type="Rhea" id="RHEA-COMP:10686"/>
        <dbReference type="ChEBI" id="CHEBI:15378"/>
        <dbReference type="ChEBI" id="CHEBI:57692"/>
        <dbReference type="ChEBI" id="CHEBI:58307"/>
        <dbReference type="ChEBI" id="CHEBI:90118"/>
        <dbReference type="ChEBI" id="CHEBI:90119"/>
    </reaction>
    <physiologicalReaction direction="left-to-right" evidence="15">
        <dbReference type="Rhea" id="RHEA:48221"/>
    </physiologicalReaction>
</comment>
<feature type="domain" description="Acyl-CoA dehydrogenase/oxidase N-terminal" evidence="21">
    <location>
        <begin position="376"/>
        <end position="491"/>
    </location>
</feature>
<dbReference type="Pfam" id="PF02771">
    <property type="entry name" value="Acyl-CoA_dh_N"/>
    <property type="match status" value="1"/>
</dbReference>
<protein>
    <recommendedName>
        <fullName evidence="10">Acyl-CoA dehydrogenase family member 11</fullName>
    </recommendedName>
</protein>
<dbReference type="GO" id="GO:0031966">
    <property type="term" value="C:mitochondrial membrane"/>
    <property type="evidence" value="ECO:0007669"/>
    <property type="project" value="UniProtKB-SubCell"/>
</dbReference>
<comment type="catalytic activity">
    <reaction evidence="12">
        <text>a 2,3-saturated acyl-CoA + oxidized [electron-transfer flavoprotein] + H(+) = a (2E)-enoyl-CoA + reduced [electron-transfer flavoprotein]</text>
        <dbReference type="Rhea" id="RHEA:44704"/>
        <dbReference type="Rhea" id="RHEA-COMP:10685"/>
        <dbReference type="Rhea" id="RHEA-COMP:10686"/>
        <dbReference type="ChEBI" id="CHEBI:15378"/>
        <dbReference type="ChEBI" id="CHEBI:57692"/>
        <dbReference type="ChEBI" id="CHEBI:58307"/>
        <dbReference type="ChEBI" id="CHEBI:58856"/>
        <dbReference type="ChEBI" id="CHEBI:65111"/>
    </reaction>
    <physiologicalReaction direction="left-to-right" evidence="12">
        <dbReference type="Rhea" id="RHEA:44705"/>
    </physiologicalReaction>
</comment>
<keyword evidence="5" id="KW-0285">Flavoprotein</keyword>
<evidence type="ECO:0000313" key="23">
    <source>
        <dbReference type="Proteomes" id="UP000688137"/>
    </source>
</evidence>
<reference evidence="22" key="1">
    <citation type="submission" date="2021-01" db="EMBL/GenBank/DDBJ databases">
        <authorList>
            <consortium name="Genoscope - CEA"/>
            <person name="William W."/>
        </authorList>
    </citation>
    <scope>NUCLEOTIDE SEQUENCE</scope>
</reference>
<dbReference type="InterPro" id="IPR006091">
    <property type="entry name" value="Acyl-CoA_Oxase/DH_mid-dom"/>
</dbReference>
<dbReference type="Proteomes" id="UP000688137">
    <property type="component" value="Unassembled WGS sequence"/>
</dbReference>
<comment type="subcellular location">
    <subcellularLocation>
        <location evidence="2">Mitochondrion membrane</location>
    </subcellularLocation>
    <subcellularLocation>
        <location evidence="1">Peroxisome</location>
    </subcellularLocation>
</comment>
<dbReference type="InterPro" id="IPR002575">
    <property type="entry name" value="Aminoglycoside_PTrfase"/>
</dbReference>
<keyword evidence="6" id="KW-0560">Oxidoreductase</keyword>
<evidence type="ECO:0000259" key="21">
    <source>
        <dbReference type="Pfam" id="PF02771"/>
    </source>
</evidence>
<evidence type="ECO:0000256" key="9">
    <source>
        <dbReference type="ARBA" id="ARBA00023140"/>
    </source>
</evidence>
<evidence type="ECO:0000256" key="16">
    <source>
        <dbReference type="ARBA" id="ARBA00048399"/>
    </source>
</evidence>
<evidence type="ECO:0000256" key="10">
    <source>
        <dbReference type="ARBA" id="ARBA00040622"/>
    </source>
</evidence>
<dbReference type="CDD" id="cd05154">
    <property type="entry name" value="ACAD10_11_N-like"/>
    <property type="match status" value="1"/>
</dbReference>
<evidence type="ECO:0000256" key="7">
    <source>
        <dbReference type="ARBA" id="ARBA00023098"/>
    </source>
</evidence>
<accession>A0A8S1NKL1</accession>
<comment type="caution">
    <text evidence="22">The sequence shown here is derived from an EMBL/GenBank/DDBJ whole genome shotgun (WGS) entry which is preliminary data.</text>
</comment>
<evidence type="ECO:0000256" key="4">
    <source>
        <dbReference type="ARBA" id="ARBA00011738"/>
    </source>
</evidence>
<evidence type="ECO:0000256" key="1">
    <source>
        <dbReference type="ARBA" id="ARBA00004275"/>
    </source>
</evidence>
<evidence type="ECO:0000256" key="8">
    <source>
        <dbReference type="ARBA" id="ARBA00023136"/>
    </source>
</evidence>
<keyword evidence="8" id="KW-0472">Membrane</keyword>
<feature type="domain" description="Acyl-CoA oxidase/dehydrogenase middle" evidence="20">
    <location>
        <begin position="496"/>
        <end position="596"/>
    </location>
</feature>
<dbReference type="EMBL" id="CAJJDM010000090">
    <property type="protein sequence ID" value="CAD8090956.1"/>
    <property type="molecule type" value="Genomic_DNA"/>
</dbReference>
<dbReference type="GO" id="GO:0003995">
    <property type="term" value="F:acyl-CoA dehydrogenase activity"/>
    <property type="evidence" value="ECO:0007669"/>
    <property type="project" value="TreeGrafter"/>
</dbReference>
<evidence type="ECO:0000256" key="12">
    <source>
        <dbReference type="ARBA" id="ARBA00047443"/>
    </source>
</evidence>
<feature type="domain" description="Acyl-CoA dehydrogenase/oxidase C-terminal" evidence="18">
    <location>
        <begin position="612"/>
        <end position="760"/>
    </location>
</feature>
<evidence type="ECO:0000256" key="13">
    <source>
        <dbReference type="ARBA" id="ARBA00048020"/>
    </source>
</evidence>
<dbReference type="Pfam" id="PF00441">
    <property type="entry name" value="Acyl-CoA_dh_1"/>
    <property type="match status" value="1"/>
</dbReference>
<evidence type="ECO:0000256" key="15">
    <source>
        <dbReference type="ARBA" id="ARBA00048395"/>
    </source>
</evidence>
<evidence type="ECO:0000313" key="22">
    <source>
        <dbReference type="EMBL" id="CAD8090956.1"/>
    </source>
</evidence>
<keyword evidence="9" id="KW-0576">Peroxisome</keyword>
<dbReference type="Pfam" id="PF02770">
    <property type="entry name" value="Acyl-CoA_dh_M"/>
    <property type="match status" value="1"/>
</dbReference>
<dbReference type="PANTHER" id="PTHR48083">
    <property type="entry name" value="MEDIUM-CHAIN SPECIFIC ACYL-COA DEHYDROGENASE, MITOCHONDRIAL-RELATED"/>
    <property type="match status" value="1"/>
</dbReference>
<evidence type="ECO:0000259" key="19">
    <source>
        <dbReference type="Pfam" id="PF01636"/>
    </source>
</evidence>
<organism evidence="22 23">
    <name type="scientific">Paramecium primaurelia</name>
    <dbReference type="NCBI Taxonomy" id="5886"/>
    <lineage>
        <taxon>Eukaryota</taxon>
        <taxon>Sar</taxon>
        <taxon>Alveolata</taxon>
        <taxon>Ciliophora</taxon>
        <taxon>Intramacronucleata</taxon>
        <taxon>Oligohymenophorea</taxon>
        <taxon>Peniculida</taxon>
        <taxon>Parameciidae</taxon>
        <taxon>Paramecium</taxon>
    </lineage>
</organism>
<comment type="pathway">
    <text evidence="3">Lipid metabolism; fatty acid beta-oxidation.</text>
</comment>
<evidence type="ECO:0000256" key="5">
    <source>
        <dbReference type="ARBA" id="ARBA00022630"/>
    </source>
</evidence>
<dbReference type="Pfam" id="PF01636">
    <property type="entry name" value="APH"/>
    <property type="match status" value="1"/>
</dbReference>
<comment type="subunit">
    <text evidence="4">Homodimer.</text>
</comment>
<feature type="domain" description="Aminoglycoside phosphotransferase" evidence="19">
    <location>
        <begin position="67"/>
        <end position="254"/>
    </location>
</feature>
<dbReference type="PANTHER" id="PTHR48083:SF13">
    <property type="entry name" value="ACYL-COA DEHYDROGENASE FAMILY MEMBER 11"/>
    <property type="match status" value="1"/>
</dbReference>
<keyword evidence="23" id="KW-1185">Reference proteome</keyword>